<keyword evidence="4" id="KW-1185">Reference proteome</keyword>
<dbReference type="Pfam" id="PF00685">
    <property type="entry name" value="Sulfotransfer_1"/>
    <property type="match status" value="1"/>
</dbReference>
<evidence type="ECO:0000256" key="2">
    <source>
        <dbReference type="ARBA" id="ARBA00022679"/>
    </source>
</evidence>
<dbReference type="InterPro" id="IPR000863">
    <property type="entry name" value="Sulfotransferase_dom"/>
</dbReference>
<reference evidence="5" key="1">
    <citation type="submission" date="2025-08" db="UniProtKB">
        <authorList>
            <consortium name="RefSeq"/>
        </authorList>
    </citation>
    <scope>IDENTIFICATION</scope>
</reference>
<dbReference type="InterPro" id="IPR027417">
    <property type="entry name" value="P-loop_NTPase"/>
</dbReference>
<protein>
    <submittedName>
        <fullName evidence="5">Sulfotransferase 6B1-like isoform X2</fullName>
    </submittedName>
</protein>
<keyword evidence="2" id="KW-0808">Transferase</keyword>
<organism evidence="4 5">
    <name type="scientific">Biomphalaria glabrata</name>
    <name type="common">Bloodfluke planorb</name>
    <name type="synonym">Freshwater snail</name>
    <dbReference type="NCBI Taxonomy" id="6526"/>
    <lineage>
        <taxon>Eukaryota</taxon>
        <taxon>Metazoa</taxon>
        <taxon>Spiralia</taxon>
        <taxon>Lophotrochozoa</taxon>
        <taxon>Mollusca</taxon>
        <taxon>Gastropoda</taxon>
        <taxon>Heterobranchia</taxon>
        <taxon>Euthyneura</taxon>
        <taxon>Panpulmonata</taxon>
        <taxon>Hygrophila</taxon>
        <taxon>Lymnaeoidea</taxon>
        <taxon>Planorbidae</taxon>
        <taxon>Biomphalaria</taxon>
    </lineage>
</organism>
<dbReference type="GO" id="GO:0008146">
    <property type="term" value="F:sulfotransferase activity"/>
    <property type="evidence" value="ECO:0007669"/>
    <property type="project" value="InterPro"/>
</dbReference>
<comment type="similarity">
    <text evidence="1">Belongs to the sulfotransferase 1 family.</text>
</comment>
<dbReference type="Gene3D" id="3.40.50.300">
    <property type="entry name" value="P-loop containing nucleotide triphosphate hydrolases"/>
    <property type="match status" value="1"/>
</dbReference>
<dbReference type="Proteomes" id="UP001165740">
    <property type="component" value="Chromosome 12"/>
</dbReference>
<feature type="domain" description="Sulfotransferase" evidence="3">
    <location>
        <begin position="88"/>
        <end position="284"/>
    </location>
</feature>
<name>A0A9W2YEI7_BIOGL</name>
<evidence type="ECO:0000313" key="5">
    <source>
        <dbReference type="RefSeq" id="XP_055861148.1"/>
    </source>
</evidence>
<dbReference type="GeneID" id="106078098"/>
<sequence>MVESEVSLVLCRCLEIWPGSRVRCFQSSGAYLFCRELSDLVLPNMPFLKVADEGGHTMTLISYKGRYGSPQFNEEALLNMDDFPLRADDILLCSYSKSGCHWIWEILRLLISGPDSTGQEKIDKESYMMEWRPYDQYSSLPSPRVLNNHMTFDMQPKDLLVKKPKVVFVYRNFKDVAVSFYHHHCGIHEYEYNGDFDSYLKRWSSGQTDNGTPWSYSLGWEKGISEHPELPVFVTSFEDLKQDPLTQVRKLSEYLGFSYQDDFLQNICDLTDFSAMKKRKGPNSFKNKDGNPVMYRKDINAIGRRLRM</sequence>
<gene>
    <name evidence="5" type="primary">LOC106078098</name>
</gene>
<evidence type="ECO:0000256" key="1">
    <source>
        <dbReference type="ARBA" id="ARBA00005771"/>
    </source>
</evidence>
<proteinExistence type="inferred from homology"/>
<dbReference type="RefSeq" id="XP_055861148.1">
    <property type="nucleotide sequence ID" value="XM_056005173.1"/>
</dbReference>
<accession>A0A9W2YEI7</accession>
<dbReference type="SUPFAM" id="SSF52540">
    <property type="entry name" value="P-loop containing nucleoside triphosphate hydrolases"/>
    <property type="match status" value="1"/>
</dbReference>
<evidence type="ECO:0000259" key="3">
    <source>
        <dbReference type="Pfam" id="PF00685"/>
    </source>
</evidence>
<evidence type="ECO:0000313" key="4">
    <source>
        <dbReference type="Proteomes" id="UP001165740"/>
    </source>
</evidence>
<dbReference type="PANTHER" id="PTHR11783">
    <property type="entry name" value="SULFOTRANSFERASE SULT"/>
    <property type="match status" value="1"/>
</dbReference>
<dbReference type="AlphaFoldDB" id="A0A9W2YEI7"/>